<reference evidence="2 3" key="1">
    <citation type="submission" date="2020-02" db="EMBL/GenBank/DDBJ databases">
        <authorList>
            <person name="Ferguson B K."/>
        </authorList>
    </citation>
    <scope>NUCLEOTIDE SEQUENCE [LARGE SCALE GENOMIC DNA]</scope>
</reference>
<name>A0A6H5HYY6_9HYME</name>
<evidence type="ECO:0000256" key="1">
    <source>
        <dbReference type="SAM" id="MobiDB-lite"/>
    </source>
</evidence>
<sequence>MDVIPRDIAKIHHQMILSLSRLRCSARLNCLADLSDSTSDWDSDPATDGAPESGAVGVADPACGGGPISDDFHRVVMRFQALYRQLGLRARSCSHTRIFSRQRSRNTRVARINQYSQCVPHYATKGSGHLRRAVIAVTEHPLQPSGPPSRHRSHPRVASSTLSSLSRIIALM</sequence>
<keyword evidence="3" id="KW-1185">Reference proteome</keyword>
<evidence type="ECO:0000313" key="2">
    <source>
        <dbReference type="EMBL" id="CAB0028208.1"/>
    </source>
</evidence>
<dbReference type="Proteomes" id="UP000479190">
    <property type="component" value="Unassembled WGS sequence"/>
</dbReference>
<feature type="region of interest" description="Disordered" evidence="1">
    <location>
        <begin position="35"/>
        <end position="60"/>
    </location>
</feature>
<organism evidence="2 3">
    <name type="scientific">Trichogramma brassicae</name>
    <dbReference type="NCBI Taxonomy" id="86971"/>
    <lineage>
        <taxon>Eukaryota</taxon>
        <taxon>Metazoa</taxon>
        <taxon>Ecdysozoa</taxon>
        <taxon>Arthropoda</taxon>
        <taxon>Hexapoda</taxon>
        <taxon>Insecta</taxon>
        <taxon>Pterygota</taxon>
        <taxon>Neoptera</taxon>
        <taxon>Endopterygota</taxon>
        <taxon>Hymenoptera</taxon>
        <taxon>Apocrita</taxon>
        <taxon>Proctotrupomorpha</taxon>
        <taxon>Chalcidoidea</taxon>
        <taxon>Trichogrammatidae</taxon>
        <taxon>Trichogramma</taxon>
    </lineage>
</organism>
<feature type="region of interest" description="Disordered" evidence="1">
    <location>
        <begin position="141"/>
        <end position="163"/>
    </location>
</feature>
<dbReference type="EMBL" id="CADCXV010000094">
    <property type="protein sequence ID" value="CAB0028208.1"/>
    <property type="molecule type" value="Genomic_DNA"/>
</dbReference>
<dbReference type="AlphaFoldDB" id="A0A6H5HYY6"/>
<accession>A0A6H5HYY6</accession>
<protein>
    <submittedName>
        <fullName evidence="2">Uncharacterized protein</fullName>
    </submittedName>
</protein>
<proteinExistence type="predicted"/>
<evidence type="ECO:0000313" key="3">
    <source>
        <dbReference type="Proteomes" id="UP000479190"/>
    </source>
</evidence>
<gene>
    <name evidence="2" type="ORF">TBRA_LOCUS419</name>
</gene>